<dbReference type="InterPro" id="IPR004360">
    <property type="entry name" value="Glyas_Fos-R_dOase_dom"/>
</dbReference>
<evidence type="ECO:0000256" key="1">
    <source>
        <dbReference type="SAM" id="MobiDB-lite"/>
    </source>
</evidence>
<dbReference type="Pfam" id="PF18029">
    <property type="entry name" value="Glyoxalase_6"/>
    <property type="match status" value="1"/>
</dbReference>
<feature type="domain" description="VOC" evidence="2">
    <location>
        <begin position="148"/>
        <end position="266"/>
    </location>
</feature>
<dbReference type="InterPro" id="IPR037523">
    <property type="entry name" value="VOC_core"/>
</dbReference>
<gene>
    <name evidence="3" type="ORF">OHU69_43500</name>
</gene>
<dbReference type="Pfam" id="PF00903">
    <property type="entry name" value="Glyoxalase"/>
    <property type="match status" value="1"/>
</dbReference>
<dbReference type="InterPro" id="IPR041581">
    <property type="entry name" value="Glyoxalase_6"/>
</dbReference>
<dbReference type="PANTHER" id="PTHR33993:SF10">
    <property type="entry name" value="CONSERVED PROTEIN"/>
    <property type="match status" value="1"/>
</dbReference>
<protein>
    <submittedName>
        <fullName evidence="3">VOC family protein</fullName>
    </submittedName>
</protein>
<reference evidence="3" key="1">
    <citation type="submission" date="2022-10" db="EMBL/GenBank/DDBJ databases">
        <title>The complete genomes of actinobacterial strains from the NBC collection.</title>
        <authorList>
            <person name="Joergensen T.S."/>
            <person name="Alvarez Arevalo M."/>
            <person name="Sterndorff E.B."/>
            <person name="Faurdal D."/>
            <person name="Vuksanovic O."/>
            <person name="Mourched A.-S."/>
            <person name="Charusanti P."/>
            <person name="Shaw S."/>
            <person name="Blin K."/>
            <person name="Weber T."/>
        </authorList>
    </citation>
    <scope>NUCLEOTIDE SEQUENCE</scope>
    <source>
        <strain evidence="3">NBC_00119</strain>
    </source>
</reference>
<name>A0AAU1UHJ2_9ACTN</name>
<feature type="compositionally biased region" description="Basic and acidic residues" evidence="1">
    <location>
        <begin position="268"/>
        <end position="285"/>
    </location>
</feature>
<sequence>MSSKLISRTGSDEATSHHAILGSPCWVSLAARDLSAAQSFYGAVLGWTFRAGTLGERFMVALAQGRAVAGIGAVAPALQVPVAWTPYFAVADADETAGRVQERGGTVGVGPIGFPTGRAALVSDRAGAVFGIWAGALLRNFGAWRREAPLWLRLVTRDAFDAAIFYGEVLGWTSPGCCDVRYEDEEIVLVCAGQPVATLGGGAPGSAPDPQVRPHWQVRFTVRDAMACARAAVEHGGAVTSRHADSTGDAVTLHDPEGARFTVFAPRMRPDRAAEPTSERPADRP</sequence>
<dbReference type="CDD" id="cd07247">
    <property type="entry name" value="SgaA_N_like"/>
    <property type="match status" value="1"/>
</dbReference>
<evidence type="ECO:0000259" key="2">
    <source>
        <dbReference type="PROSITE" id="PS51819"/>
    </source>
</evidence>
<dbReference type="EMBL" id="CP108195">
    <property type="protein sequence ID" value="WTS17310.1"/>
    <property type="molecule type" value="Genomic_DNA"/>
</dbReference>
<dbReference type="SUPFAM" id="SSF54593">
    <property type="entry name" value="Glyoxalase/Bleomycin resistance protein/Dihydroxybiphenyl dioxygenase"/>
    <property type="match status" value="2"/>
</dbReference>
<dbReference type="Gene3D" id="3.10.180.10">
    <property type="entry name" value="2,3-Dihydroxybiphenyl 1,2-Dioxygenase, domain 1"/>
    <property type="match status" value="2"/>
</dbReference>
<evidence type="ECO:0000313" key="3">
    <source>
        <dbReference type="EMBL" id="WTS17310.1"/>
    </source>
</evidence>
<feature type="region of interest" description="Disordered" evidence="1">
    <location>
        <begin position="263"/>
        <end position="285"/>
    </location>
</feature>
<dbReference type="InterPro" id="IPR052164">
    <property type="entry name" value="Anthracycline_SecMetBiosynth"/>
</dbReference>
<dbReference type="AlphaFoldDB" id="A0AAU1UHJ2"/>
<dbReference type="PANTHER" id="PTHR33993">
    <property type="entry name" value="GLYOXALASE-RELATED"/>
    <property type="match status" value="1"/>
</dbReference>
<dbReference type="PROSITE" id="PS51819">
    <property type="entry name" value="VOC"/>
    <property type="match status" value="2"/>
</dbReference>
<organism evidence="3">
    <name type="scientific">Streptomyces sp. NBC_00119</name>
    <dbReference type="NCBI Taxonomy" id="2975659"/>
    <lineage>
        <taxon>Bacteria</taxon>
        <taxon>Bacillati</taxon>
        <taxon>Actinomycetota</taxon>
        <taxon>Actinomycetes</taxon>
        <taxon>Kitasatosporales</taxon>
        <taxon>Streptomycetaceae</taxon>
        <taxon>Streptomyces</taxon>
    </lineage>
</organism>
<proteinExistence type="predicted"/>
<accession>A0AAU1UHJ2</accession>
<feature type="domain" description="VOC" evidence="2">
    <location>
        <begin position="23"/>
        <end position="135"/>
    </location>
</feature>
<dbReference type="InterPro" id="IPR029068">
    <property type="entry name" value="Glyas_Bleomycin-R_OHBP_Dase"/>
</dbReference>